<evidence type="ECO:0000256" key="4">
    <source>
        <dbReference type="ARBA" id="ARBA00022833"/>
    </source>
</evidence>
<evidence type="ECO:0000256" key="1">
    <source>
        <dbReference type="ARBA" id="ARBA00007749"/>
    </source>
</evidence>
<dbReference type="GO" id="GO:0046872">
    <property type="term" value="F:metal ion binding"/>
    <property type="evidence" value="ECO:0007669"/>
    <property type="project" value="UniProtKB-KW"/>
</dbReference>
<evidence type="ECO:0000313" key="7">
    <source>
        <dbReference type="Proteomes" id="UP000410984"/>
    </source>
</evidence>
<dbReference type="RefSeq" id="WP_142584826.1">
    <property type="nucleotide sequence ID" value="NZ_CABFPH010000078.1"/>
</dbReference>
<dbReference type="PANTHER" id="PTHR42978:SF6">
    <property type="entry name" value="QUORUM-QUENCHING LACTONASE YTNP-RELATED"/>
    <property type="match status" value="1"/>
</dbReference>
<keyword evidence="7" id="KW-1185">Reference proteome</keyword>
<reference evidence="6 7" key="1">
    <citation type="submission" date="2019-06" db="EMBL/GenBank/DDBJ databases">
        <authorList>
            <person name="Rodrigo-Torres L."/>
            <person name="Arahal R. D."/>
            <person name="Lucena T."/>
        </authorList>
    </citation>
    <scope>NUCLEOTIDE SEQUENCE [LARGE SCALE GENOMIC DNA]</scope>
    <source>
        <strain evidence="6 7">SB0023/3</strain>
    </source>
</reference>
<gene>
    <name evidence="6" type="primary">Y2-aiiA_2</name>
    <name evidence="6" type="ORF">MET9862_04220</name>
</gene>
<dbReference type="AlphaFoldDB" id="A0A509EHF8"/>
<sequence length="297" mass="31228">MANGSAPLPGVLRWNVGDLTVTALNDGWFQGSLDLVTGLDKAEAGRLQVAGFRPEQPVITLNAFLITGAGRKPVLIDTGYGHFGPETMGRVPAALALAGVAPEAVETVLVSHLHPDHVGGLVTGEGRAAYPNAEIVLHAAEARHWLPDEALARAPEGAKPYFEGARKALAPYAGRVREHEGGEVVPGITALHMPGHTPGHCGFRIVSGSASLLSFTDAVHLPAIQFKRPEAGVAFDVDGDQARETRKRVLDEAASERCLIAGNHLEFPALGYVAREAQGYSFVPVLWVAGQGTGQGI</sequence>
<name>A0A509EHF8_9HYPH</name>
<dbReference type="PANTHER" id="PTHR42978">
    <property type="entry name" value="QUORUM-QUENCHING LACTONASE YTNP-RELATED-RELATED"/>
    <property type="match status" value="1"/>
</dbReference>
<dbReference type="InterPro" id="IPR036866">
    <property type="entry name" value="RibonucZ/Hydroxyglut_hydro"/>
</dbReference>
<feature type="domain" description="Metallo-beta-lactamase" evidence="5">
    <location>
        <begin position="60"/>
        <end position="264"/>
    </location>
</feature>
<dbReference type="Gene3D" id="3.60.15.10">
    <property type="entry name" value="Ribonuclease Z/Hydroxyacylglutathione hydrolase-like"/>
    <property type="match status" value="1"/>
</dbReference>
<dbReference type="EC" id="3.1.1.81" evidence="6"/>
<evidence type="ECO:0000259" key="5">
    <source>
        <dbReference type="SMART" id="SM00849"/>
    </source>
</evidence>
<organism evidence="6 7">
    <name type="scientific">Methylobacterium symbioticum</name>
    <dbReference type="NCBI Taxonomy" id="2584084"/>
    <lineage>
        <taxon>Bacteria</taxon>
        <taxon>Pseudomonadati</taxon>
        <taxon>Pseudomonadota</taxon>
        <taxon>Alphaproteobacteria</taxon>
        <taxon>Hyphomicrobiales</taxon>
        <taxon>Methylobacteriaceae</taxon>
        <taxon>Methylobacterium</taxon>
    </lineage>
</organism>
<evidence type="ECO:0000313" key="6">
    <source>
        <dbReference type="EMBL" id="VUD73601.1"/>
    </source>
</evidence>
<dbReference type="OrthoDB" id="9773738at2"/>
<evidence type="ECO:0000256" key="3">
    <source>
        <dbReference type="ARBA" id="ARBA00022801"/>
    </source>
</evidence>
<comment type="similarity">
    <text evidence="1">Belongs to the metallo-beta-lactamase superfamily.</text>
</comment>
<dbReference type="InterPro" id="IPR001279">
    <property type="entry name" value="Metallo-B-lactamas"/>
</dbReference>
<dbReference type="SMART" id="SM00849">
    <property type="entry name" value="Lactamase_B"/>
    <property type="match status" value="1"/>
</dbReference>
<protein>
    <submittedName>
        <fullName evidence="6">N-acyl homoserine lactonase</fullName>
        <ecNumber evidence="6">3.1.1.81</ecNumber>
    </submittedName>
</protein>
<keyword evidence="2" id="KW-0479">Metal-binding</keyword>
<proteinExistence type="inferred from homology"/>
<dbReference type="EMBL" id="CABFPH010000078">
    <property type="protein sequence ID" value="VUD73601.1"/>
    <property type="molecule type" value="Genomic_DNA"/>
</dbReference>
<dbReference type="Pfam" id="PF00753">
    <property type="entry name" value="Lactamase_B"/>
    <property type="match status" value="1"/>
</dbReference>
<accession>A0A509EHF8</accession>
<dbReference type="InterPro" id="IPR051013">
    <property type="entry name" value="MBL_superfamily_lactonases"/>
</dbReference>
<dbReference type="Proteomes" id="UP000410984">
    <property type="component" value="Unassembled WGS sequence"/>
</dbReference>
<dbReference type="GO" id="GO:0102007">
    <property type="term" value="F:acyl-L-homoserine-lactone lactonohydrolase activity"/>
    <property type="evidence" value="ECO:0007669"/>
    <property type="project" value="UniProtKB-EC"/>
</dbReference>
<keyword evidence="4" id="KW-0862">Zinc</keyword>
<evidence type="ECO:0000256" key="2">
    <source>
        <dbReference type="ARBA" id="ARBA00022723"/>
    </source>
</evidence>
<dbReference type="CDD" id="cd07720">
    <property type="entry name" value="OPHC2-like_MBL-fold"/>
    <property type="match status" value="1"/>
</dbReference>
<keyword evidence="3 6" id="KW-0378">Hydrolase</keyword>
<dbReference type="SUPFAM" id="SSF56281">
    <property type="entry name" value="Metallo-hydrolase/oxidoreductase"/>
    <property type="match status" value="1"/>
</dbReference>